<dbReference type="SUPFAM" id="SSF49447">
    <property type="entry name" value="Second domain of Mu2 adaptin subunit (ap50) of ap2 adaptor"/>
    <property type="match status" value="1"/>
</dbReference>
<dbReference type="FunFam" id="3.80.10.10:FF:000651">
    <property type="entry name" value="F-box/LRR-repeat protein 4"/>
    <property type="match status" value="1"/>
</dbReference>
<reference evidence="7 8" key="1">
    <citation type="submission" date="2024-05" db="EMBL/GenBank/DDBJ databases">
        <title>Haplotype-resolved chromosome-level genome assembly of Huyou (Citrus changshanensis).</title>
        <authorList>
            <person name="Miao C."/>
            <person name="Chen W."/>
            <person name="Wu Y."/>
            <person name="Wang L."/>
            <person name="Zhao S."/>
            <person name="Grierson D."/>
            <person name="Xu C."/>
            <person name="Chen K."/>
        </authorList>
    </citation>
    <scope>NUCLEOTIDE SEQUENCE [LARGE SCALE GENOMIC DNA]</scope>
    <source>
        <strain evidence="7">01-14</strain>
        <tissue evidence="7">Leaf</tissue>
    </source>
</reference>
<evidence type="ECO:0000256" key="2">
    <source>
        <dbReference type="ARBA" id="ARBA00022448"/>
    </source>
</evidence>
<dbReference type="PANTHER" id="PTHR16082:SF2">
    <property type="entry name" value="AP-5 COMPLEX SUBUNIT MU-1"/>
    <property type="match status" value="1"/>
</dbReference>
<proteinExistence type="inferred from homology"/>
<dbReference type="InterPro" id="IPR032675">
    <property type="entry name" value="LRR_dom_sf"/>
</dbReference>
<evidence type="ECO:0000313" key="7">
    <source>
        <dbReference type="EMBL" id="KAK9182444.1"/>
    </source>
</evidence>
<dbReference type="FunFam" id="2.60.40.1170:FF:000027">
    <property type="entry name" value="Adaptor complexes medium subunit family protein"/>
    <property type="match status" value="1"/>
</dbReference>
<evidence type="ECO:0000259" key="6">
    <source>
        <dbReference type="PROSITE" id="PS51072"/>
    </source>
</evidence>
<gene>
    <name evidence="7" type="ORF">WN944_025588</name>
</gene>
<keyword evidence="3" id="KW-0653">Protein transport</keyword>
<dbReference type="GO" id="GO:0030119">
    <property type="term" value="C:AP-type membrane coat adaptor complex"/>
    <property type="evidence" value="ECO:0007669"/>
    <property type="project" value="TreeGrafter"/>
</dbReference>
<dbReference type="InterPro" id="IPR039591">
    <property type="entry name" value="AP5M1"/>
</dbReference>
<dbReference type="SMART" id="SM00367">
    <property type="entry name" value="LRR_CC"/>
    <property type="match status" value="9"/>
</dbReference>
<evidence type="ECO:0000256" key="5">
    <source>
        <dbReference type="ARBA" id="ARBA00029433"/>
    </source>
</evidence>
<keyword evidence="4" id="KW-0472">Membrane</keyword>
<dbReference type="EMBL" id="JBCGBO010000024">
    <property type="protein sequence ID" value="KAK9182444.1"/>
    <property type="molecule type" value="Genomic_DNA"/>
</dbReference>
<protein>
    <recommendedName>
        <fullName evidence="6">MHD domain-containing protein</fullName>
    </recommendedName>
</protein>
<dbReference type="Gene3D" id="3.80.10.10">
    <property type="entry name" value="Ribonuclease Inhibitor"/>
    <property type="match status" value="2"/>
</dbReference>
<keyword evidence="2" id="KW-0813">Transport</keyword>
<comment type="similarity">
    <text evidence="1">Belongs to the adaptor complexes medium subunit family.</text>
</comment>
<name>A0AAP0LQW8_9ROSI</name>
<dbReference type="GO" id="GO:0005829">
    <property type="term" value="C:cytosol"/>
    <property type="evidence" value="ECO:0007669"/>
    <property type="project" value="TreeGrafter"/>
</dbReference>
<dbReference type="PANTHER" id="PTHR16082">
    <property type="entry name" value="AP-5 COMPLEX SUBUNIT MU-1"/>
    <property type="match status" value="1"/>
</dbReference>
<dbReference type="GO" id="GO:0015031">
    <property type="term" value="P:protein transport"/>
    <property type="evidence" value="ECO:0007669"/>
    <property type="project" value="UniProtKB-KW"/>
</dbReference>
<sequence length="1126" mass="123856">MGLEAIATGCKELTHLEINGCHNIGTMGLESIGKSCRNLTELALLYCQRIGNLALLEVGRGCKSLQALHLVDCSSIGDDAICSIAEGCQNLKKLHIRRCYKIGNNGIVAVGEHCNSLTELSLRFCDRVGDEALISIGQGCSLQHLNVSGCHQIGDAGIMAIAKGCPELNYLDVSVLQNLGDQAMVELGKGCPLLKDVVLSHCRQITDVGLSHLVKNCRMLESCHMVYCPGITAAGVATVVSGCANIKKVMVEKWKREKRSVFQRDERIDIYRNSNTANLNRHIRALWILNNFDAVVFSRRFPVVERRWREACKTENESCIEDPIKYNVLPLVPTDSELASAFAERKRREGSVRGFGVRVSQSTEGSDSWVDDPITRHVIGLYIDTEEGGENHLLWPLILHVKGPYCILVLPQVEPRHLKAYARLCKKSDCGNAVGVDDSLSSLLLDLPSITGAFMVAHAIGDIITGDVVEPEVVVSASPSVGGLLDSLTGSIGISGISSRAKPVAAPVASTAPSGAAAVGTVASDAPKLGSRPLEKDALRSFISSAMPFGTPVDLSYSNIFAIKVNGFPSSELPPQDLKQPAWKPYLYKGKQRLLFTIHETVHAAMYDRDEIPDSLSVSGQINCRAELEGMPDVSFPLTGLNSAHVEVLSFHPSAQVPEQGVDKQAVMFSPPLGNFVLMRYQAICGLGPPVKGFYQLSMVSEDEGAFLFKLCLMESYKAPLTMEFCNVTMLFPRRRVVSFDGTPSIGTVSNNEHSVEWKIMTSGRALTGRSLEATFPGTVKFAPWQTQRSSSGGTVDEDSDIETDNTNNVVNIEEFLMEKMNMDLPPVDLEEPFCWQAYNYAKVSFKIIGASISGMSIDPKSVSIYPAVKAPVEFSAQLDAYFCLCCHCPLMYGKLVCTSNGNEIFAEENARLLPQQKHRRIDGKLATWKTHCDYKRRILSVVSLGHSTIDEPLRRNIMYAAGSHFYCRGRTCQLRQHRQFVVSPNIAKNLITLIAPFWTALPTWKYNGCLGVSRINLSLPWKGGCPFKEELADISKYIFNSVWTHALYCMHCHLSVYIKIHAFITTVPRPITWSMEDGQRLLPTCPCSSSTPQHSSFQGEITDALMNGKDHKEPKDEQSTRLSSF</sequence>
<dbReference type="GO" id="GO:0016197">
    <property type="term" value="P:endosomal transport"/>
    <property type="evidence" value="ECO:0007669"/>
    <property type="project" value="TreeGrafter"/>
</dbReference>
<dbReference type="Gene3D" id="2.60.40.1170">
    <property type="entry name" value="Mu homology domain, subdomain B"/>
    <property type="match status" value="2"/>
</dbReference>
<evidence type="ECO:0000256" key="1">
    <source>
        <dbReference type="ARBA" id="ARBA00005324"/>
    </source>
</evidence>
<dbReference type="SUPFAM" id="SSF52047">
    <property type="entry name" value="RNI-like"/>
    <property type="match status" value="1"/>
</dbReference>
<dbReference type="CDD" id="cd09256">
    <property type="entry name" value="AP_MuD_MHD"/>
    <property type="match status" value="1"/>
</dbReference>
<feature type="domain" description="MHD" evidence="6">
    <location>
        <begin position="591"/>
        <end position="849"/>
    </location>
</feature>
<dbReference type="PROSITE" id="PS51072">
    <property type="entry name" value="MHD"/>
    <property type="match status" value="1"/>
</dbReference>
<dbReference type="InterPro" id="IPR028565">
    <property type="entry name" value="MHD"/>
</dbReference>
<dbReference type="InterPro" id="IPR006553">
    <property type="entry name" value="Leu-rich_rpt_Cys-con_subtyp"/>
</dbReference>
<dbReference type="GO" id="GO:0005764">
    <property type="term" value="C:lysosome"/>
    <property type="evidence" value="ECO:0007669"/>
    <property type="project" value="TreeGrafter"/>
</dbReference>
<dbReference type="Pfam" id="PF25372">
    <property type="entry name" value="DUF7885"/>
    <property type="match status" value="1"/>
</dbReference>
<dbReference type="InterPro" id="IPR036168">
    <property type="entry name" value="AP2_Mu_C_sf"/>
</dbReference>
<dbReference type="FunFam" id="2.60.40.1170:FF:000025">
    <property type="entry name" value="AP-5 complex subunit mu isoform X1"/>
    <property type="match status" value="1"/>
</dbReference>
<dbReference type="InterPro" id="IPR057207">
    <property type="entry name" value="FBXL15_LRR"/>
</dbReference>
<dbReference type="Pfam" id="PF00928">
    <property type="entry name" value="Adap_comp_sub"/>
    <property type="match status" value="1"/>
</dbReference>
<evidence type="ECO:0000313" key="8">
    <source>
        <dbReference type="Proteomes" id="UP001428341"/>
    </source>
</evidence>
<organism evidence="7 8">
    <name type="scientific">Citrus x changshan-huyou</name>
    <dbReference type="NCBI Taxonomy" id="2935761"/>
    <lineage>
        <taxon>Eukaryota</taxon>
        <taxon>Viridiplantae</taxon>
        <taxon>Streptophyta</taxon>
        <taxon>Embryophyta</taxon>
        <taxon>Tracheophyta</taxon>
        <taxon>Spermatophyta</taxon>
        <taxon>Magnoliopsida</taxon>
        <taxon>eudicotyledons</taxon>
        <taxon>Gunneridae</taxon>
        <taxon>Pentapetalae</taxon>
        <taxon>rosids</taxon>
        <taxon>malvids</taxon>
        <taxon>Sapindales</taxon>
        <taxon>Rutaceae</taxon>
        <taxon>Aurantioideae</taxon>
        <taxon>Citrus</taxon>
    </lineage>
</organism>
<comment type="subcellular location">
    <subcellularLocation>
        <location evidence="5">Endomembrane system</location>
        <topology evidence="5">Peripheral membrane protein</topology>
        <orientation evidence="5">Cytoplasmic side</orientation>
    </subcellularLocation>
</comment>
<accession>A0AAP0LQW8</accession>
<dbReference type="AlphaFoldDB" id="A0AAP0LQW8"/>
<dbReference type="GO" id="GO:0005770">
    <property type="term" value="C:late endosome"/>
    <property type="evidence" value="ECO:0007669"/>
    <property type="project" value="TreeGrafter"/>
</dbReference>
<evidence type="ECO:0000256" key="3">
    <source>
        <dbReference type="ARBA" id="ARBA00022927"/>
    </source>
</evidence>
<evidence type="ECO:0000256" key="4">
    <source>
        <dbReference type="ARBA" id="ARBA00023136"/>
    </source>
</evidence>
<comment type="caution">
    <text evidence="7">The sequence shown here is derived from an EMBL/GenBank/DDBJ whole genome shotgun (WGS) entry which is preliminary data.</text>
</comment>
<keyword evidence="8" id="KW-1185">Reference proteome</keyword>
<dbReference type="Proteomes" id="UP001428341">
    <property type="component" value="Unassembled WGS sequence"/>
</dbReference>